<feature type="domain" description="EcoEI R protein C-terminal" evidence="2">
    <location>
        <begin position="60"/>
        <end position="215"/>
    </location>
</feature>
<proteinExistence type="predicted"/>
<organism evidence="3 4">
    <name type="scientific">Nitrosomonas halophila</name>
    <dbReference type="NCBI Taxonomy" id="44576"/>
    <lineage>
        <taxon>Bacteria</taxon>
        <taxon>Pseudomonadati</taxon>
        <taxon>Pseudomonadota</taxon>
        <taxon>Betaproteobacteria</taxon>
        <taxon>Nitrosomonadales</taxon>
        <taxon>Nitrosomonadaceae</taxon>
        <taxon>Nitrosomonas</taxon>
    </lineage>
</organism>
<dbReference type="EMBL" id="FNOY01000044">
    <property type="protein sequence ID" value="SDY57434.1"/>
    <property type="molecule type" value="Genomic_DNA"/>
</dbReference>
<evidence type="ECO:0000256" key="1">
    <source>
        <dbReference type="SAM" id="MobiDB-lite"/>
    </source>
</evidence>
<dbReference type="AlphaFoldDB" id="A0A1H3L0L1"/>
<dbReference type="STRING" id="44576.SAMN05421881_10444"/>
<name>A0A1H3L0L1_9PROT</name>
<evidence type="ECO:0000313" key="3">
    <source>
        <dbReference type="EMBL" id="SDY57434.1"/>
    </source>
</evidence>
<sequence length="215" mass="24358">MDGLDATAPSENPGDAETVDEPTRPRKLKIKLADGKERTIQHMSATSFWSPDGKPISAAEFIQRLYGELPALFRDEDELRRLWGRPDTRSKLLEGLEEKGYGVQQLAEVGKLIEAEHSDLYDVLAYIAFNQAPVTRAERAASHREAILRGHDCQQQEFLRFVLYHYVARGVGELDTDKLPKLIALKYHSLNDAVQELGPAGNIREVFVEFQQHLY</sequence>
<evidence type="ECO:0000259" key="2">
    <source>
        <dbReference type="Pfam" id="PF08463"/>
    </source>
</evidence>
<dbReference type="InterPro" id="IPR013670">
    <property type="entry name" value="EcoEI_R_C_dom"/>
</dbReference>
<keyword evidence="4" id="KW-1185">Reference proteome</keyword>
<dbReference type="Proteomes" id="UP000198640">
    <property type="component" value="Unassembled WGS sequence"/>
</dbReference>
<evidence type="ECO:0000313" key="4">
    <source>
        <dbReference type="Proteomes" id="UP000198640"/>
    </source>
</evidence>
<accession>A0A1H3L0L1</accession>
<dbReference type="GO" id="GO:0006304">
    <property type="term" value="P:DNA modification"/>
    <property type="evidence" value="ECO:0007669"/>
    <property type="project" value="InterPro"/>
</dbReference>
<reference evidence="3 4" key="1">
    <citation type="submission" date="2016-10" db="EMBL/GenBank/DDBJ databases">
        <authorList>
            <person name="de Groot N.N."/>
        </authorList>
    </citation>
    <scope>NUCLEOTIDE SEQUENCE [LARGE SCALE GENOMIC DNA]</scope>
    <source>
        <strain evidence="3 4">Nm1</strain>
    </source>
</reference>
<protein>
    <submittedName>
        <fullName evidence="3">Type I restriction enzyme, R subunit</fullName>
    </submittedName>
</protein>
<dbReference type="Pfam" id="PF08463">
    <property type="entry name" value="EcoEI_R_C"/>
    <property type="match status" value="1"/>
</dbReference>
<feature type="region of interest" description="Disordered" evidence="1">
    <location>
        <begin position="1"/>
        <end position="29"/>
    </location>
</feature>
<dbReference type="GO" id="GO:0003677">
    <property type="term" value="F:DNA binding"/>
    <property type="evidence" value="ECO:0007669"/>
    <property type="project" value="InterPro"/>
</dbReference>
<dbReference type="GO" id="GO:0003824">
    <property type="term" value="F:catalytic activity"/>
    <property type="evidence" value="ECO:0007669"/>
    <property type="project" value="InterPro"/>
</dbReference>
<gene>
    <name evidence="3" type="ORF">SAMN05421881_10444</name>
</gene>